<dbReference type="InterPro" id="IPR011009">
    <property type="entry name" value="Kinase-like_dom_sf"/>
</dbReference>
<evidence type="ECO:0000259" key="1">
    <source>
        <dbReference type="Pfam" id="PF01636"/>
    </source>
</evidence>
<evidence type="ECO:0000313" key="3">
    <source>
        <dbReference type="Proteomes" id="UP001158045"/>
    </source>
</evidence>
<proteinExistence type="predicted"/>
<name>A0ABT6NHG6_9FIRM</name>
<dbReference type="EC" id="2.7.1.-" evidence="2"/>
<keyword evidence="2" id="KW-0808">Transferase</keyword>
<reference evidence="2 3" key="1">
    <citation type="submission" date="2023-04" db="EMBL/GenBank/DDBJ databases">
        <title>Fusibacter bizertensis strain WBS, isolated from littoral bottom sediments of the Arctic seas - biochemical and genomic analysis.</title>
        <authorList>
            <person name="Brioukhanov A.L."/>
        </authorList>
    </citation>
    <scope>NUCLEOTIDE SEQUENCE [LARGE SCALE GENOMIC DNA]</scope>
    <source>
        <strain evidence="2 3">WBS</strain>
    </source>
</reference>
<evidence type="ECO:0000313" key="2">
    <source>
        <dbReference type="EMBL" id="MDH8679861.1"/>
    </source>
</evidence>
<comment type="caution">
    <text evidence="2">The sequence shown here is derived from an EMBL/GenBank/DDBJ whole genome shotgun (WGS) entry which is preliminary data.</text>
</comment>
<protein>
    <submittedName>
        <fullName evidence="2">Aminoglycoside phosphotransferase family protein</fullName>
        <ecNumber evidence="2">2.7.1.-</ecNumber>
    </submittedName>
</protein>
<dbReference type="GO" id="GO:0016740">
    <property type="term" value="F:transferase activity"/>
    <property type="evidence" value="ECO:0007669"/>
    <property type="project" value="UniProtKB-KW"/>
</dbReference>
<dbReference type="Proteomes" id="UP001158045">
    <property type="component" value="Unassembled WGS sequence"/>
</dbReference>
<dbReference type="SUPFAM" id="SSF56112">
    <property type="entry name" value="Protein kinase-like (PK-like)"/>
    <property type="match status" value="1"/>
</dbReference>
<sequence length="352" mass="40160">MNALNIELNKKSLTQALSNKFNAVVCDVEFSSEVLQGGTVGDVSKLFGQAKIQGETTAQPFELVVKTQKQWDRSGDPQCWRREYEIYHSGLVAKLPQELKLPQCYLLEESTDTTRIWMAYVDGLTGNKALNVAELADAAYQLGVFQAKYHLQGEMNLPYIRSYPAVRSSFDLWWGYTEALLSKPIEGFPEALRAILNNYGMHSKDLLGSFDVLPRTLCQGDVHHDNLIFNKSLGETSIYLIDWDSAGYGFMGEDAVDLLMEAFIYSDRDPALLPEYRHKIIEAYCRGVRTQGFNGQGIKIKGFDFYMSETLIRELFVLSWGFRIVDRYVYHEDAAEKRRCLEILEMMLKEEG</sequence>
<keyword evidence="3" id="KW-1185">Reference proteome</keyword>
<accession>A0ABT6NHG6</accession>
<organism evidence="2 3">
    <name type="scientific">Fusibacter bizertensis</name>
    <dbReference type="NCBI Taxonomy" id="1488331"/>
    <lineage>
        <taxon>Bacteria</taxon>
        <taxon>Bacillati</taxon>
        <taxon>Bacillota</taxon>
        <taxon>Clostridia</taxon>
        <taxon>Eubacteriales</taxon>
        <taxon>Eubacteriales Family XII. Incertae Sedis</taxon>
        <taxon>Fusibacter</taxon>
    </lineage>
</organism>
<dbReference type="EMBL" id="JARYZI010000019">
    <property type="protein sequence ID" value="MDH8679861.1"/>
    <property type="molecule type" value="Genomic_DNA"/>
</dbReference>
<dbReference type="Pfam" id="PF01636">
    <property type="entry name" value="APH"/>
    <property type="match status" value="1"/>
</dbReference>
<dbReference type="Gene3D" id="3.90.1200.10">
    <property type="match status" value="1"/>
</dbReference>
<dbReference type="InterPro" id="IPR002575">
    <property type="entry name" value="Aminoglycoside_PTrfase"/>
</dbReference>
<gene>
    <name evidence="2" type="ORF">QE109_17070</name>
</gene>
<feature type="domain" description="Aminoglycoside phosphotransferase" evidence="1">
    <location>
        <begin position="99"/>
        <end position="278"/>
    </location>
</feature>